<evidence type="ECO:0000256" key="1">
    <source>
        <dbReference type="ARBA" id="ARBA00022679"/>
    </source>
</evidence>
<dbReference type="InterPro" id="IPR001048">
    <property type="entry name" value="Asp/Glu/Uridylate_kinase"/>
</dbReference>
<feature type="domain" description="Aspartate/glutamate/uridylate kinase" evidence="5">
    <location>
        <begin position="29"/>
        <end position="275"/>
    </location>
</feature>
<dbReference type="EMBL" id="LAYJ01000088">
    <property type="protein sequence ID" value="KKI50993.1"/>
    <property type="molecule type" value="Genomic_DNA"/>
</dbReference>
<dbReference type="GO" id="GO:0005829">
    <property type="term" value="C:cytosol"/>
    <property type="evidence" value="ECO:0007669"/>
    <property type="project" value="TreeGrafter"/>
</dbReference>
<dbReference type="Pfam" id="PF00696">
    <property type="entry name" value="AA_kinase"/>
    <property type="match status" value="1"/>
</dbReference>
<protein>
    <submittedName>
        <fullName evidence="6">Glutamate 5-kinase</fullName>
        <ecNumber evidence="6">2.7.2.11</ecNumber>
    </submittedName>
</protein>
<keyword evidence="1 6" id="KW-0808">Transferase</keyword>
<name>A0A0M2NFR6_9FIRM</name>
<dbReference type="InterPro" id="IPR001057">
    <property type="entry name" value="Glu/AcGlu_kinase"/>
</dbReference>
<dbReference type="STRING" id="270498.CHK_1380"/>
<evidence type="ECO:0000259" key="5">
    <source>
        <dbReference type="Pfam" id="PF00696"/>
    </source>
</evidence>
<gene>
    <name evidence="6" type="ORF">CHK_1380</name>
</gene>
<dbReference type="SUPFAM" id="SSF53633">
    <property type="entry name" value="Carbamate kinase-like"/>
    <property type="match status" value="1"/>
</dbReference>
<reference evidence="6 7" key="1">
    <citation type="submission" date="2015-04" db="EMBL/GenBank/DDBJ databases">
        <title>Draft genome sequence of bacteremic isolate Catabacter hongkongensis type strain HKU16T.</title>
        <authorList>
            <person name="Lau S.K."/>
            <person name="Teng J.L."/>
            <person name="Huang Y."/>
            <person name="Curreem S.O."/>
            <person name="Tsui S.K."/>
            <person name="Woo P.C."/>
        </authorList>
    </citation>
    <scope>NUCLEOTIDE SEQUENCE [LARGE SCALE GENOMIC DNA]</scope>
    <source>
        <strain evidence="6 7">HKU16</strain>
    </source>
</reference>
<accession>A0A0M2NFR6</accession>
<keyword evidence="3 6" id="KW-0418">Kinase</keyword>
<proteinExistence type="predicted"/>
<evidence type="ECO:0000256" key="3">
    <source>
        <dbReference type="ARBA" id="ARBA00022777"/>
    </source>
</evidence>
<keyword evidence="7" id="KW-1185">Reference proteome</keyword>
<dbReference type="Gene3D" id="3.40.1160.10">
    <property type="entry name" value="Acetylglutamate kinase-like"/>
    <property type="match status" value="1"/>
</dbReference>
<dbReference type="PANTHER" id="PTHR43654">
    <property type="entry name" value="GLUTAMATE 5-KINASE"/>
    <property type="match status" value="1"/>
</dbReference>
<organism evidence="6 7">
    <name type="scientific">Christensenella hongkongensis</name>
    <dbReference type="NCBI Taxonomy" id="270498"/>
    <lineage>
        <taxon>Bacteria</taxon>
        <taxon>Bacillati</taxon>
        <taxon>Bacillota</taxon>
        <taxon>Clostridia</taxon>
        <taxon>Christensenellales</taxon>
        <taxon>Christensenellaceae</taxon>
        <taxon>Christensenella</taxon>
    </lineage>
</organism>
<dbReference type="PRINTS" id="PR00474">
    <property type="entry name" value="GLU5KINASE"/>
</dbReference>
<dbReference type="RefSeq" id="WP_235811557.1">
    <property type="nucleotide sequence ID" value="NZ_CAUERS010000084.1"/>
</dbReference>
<keyword evidence="2" id="KW-0547">Nucleotide-binding</keyword>
<dbReference type="InterPro" id="IPR036393">
    <property type="entry name" value="AceGlu_kinase-like_sf"/>
</dbReference>
<dbReference type="PANTHER" id="PTHR43654:SF1">
    <property type="entry name" value="ISOPENTENYL PHOSPHATE KINASE"/>
    <property type="match status" value="1"/>
</dbReference>
<dbReference type="GO" id="GO:0004349">
    <property type="term" value="F:glutamate 5-kinase activity"/>
    <property type="evidence" value="ECO:0007669"/>
    <property type="project" value="UniProtKB-EC"/>
</dbReference>
<keyword evidence="4" id="KW-0067">ATP-binding</keyword>
<comment type="caution">
    <text evidence="6">The sequence shown here is derived from an EMBL/GenBank/DDBJ whole genome shotgun (WGS) entry which is preliminary data.</text>
</comment>
<dbReference type="EC" id="2.7.2.11" evidence="6"/>
<evidence type="ECO:0000256" key="4">
    <source>
        <dbReference type="ARBA" id="ARBA00022840"/>
    </source>
</evidence>
<dbReference type="GO" id="GO:0005524">
    <property type="term" value="F:ATP binding"/>
    <property type="evidence" value="ECO:0007669"/>
    <property type="project" value="UniProtKB-KW"/>
</dbReference>
<dbReference type="AlphaFoldDB" id="A0A0M2NFR6"/>
<evidence type="ECO:0000313" key="7">
    <source>
        <dbReference type="Proteomes" id="UP000034076"/>
    </source>
</evidence>
<sequence>MTEQKKKLHGSFSNFPVNPDDEELITFDVVVKIGSMALIRKEDNDIDYNIFSRLAAELKPGYILVSSGATEIGRIDYMKRNGGRELKGNLAAIKTAYAAQGQPILMEMYRQFIKPKYSVRQVLVEHSHFNDERKVNHIRNLLFSAANQNAVPIVNYNDAVSDTENMHLELLDLKRKTDNVVECVDNDETAAVIAQLVNAKVLVLLTSVEGIYSDASDKSTLIEKVSGATYEEVEAQIDKMMENCNGASRQGANGARAKLQFAKEPLKNGTTVIIAHARHKLSDIIDGKVKRTILQIQ</sequence>
<evidence type="ECO:0000256" key="2">
    <source>
        <dbReference type="ARBA" id="ARBA00022741"/>
    </source>
</evidence>
<evidence type="ECO:0000313" key="6">
    <source>
        <dbReference type="EMBL" id="KKI50993.1"/>
    </source>
</evidence>
<dbReference type="Proteomes" id="UP000034076">
    <property type="component" value="Unassembled WGS sequence"/>
</dbReference>